<gene>
    <name evidence="3" type="ORF">SAMN05421773_10495</name>
</gene>
<dbReference type="EMBL" id="FOLM01000004">
    <property type="protein sequence ID" value="SFC56107.1"/>
    <property type="molecule type" value="Genomic_DNA"/>
</dbReference>
<evidence type="ECO:0000259" key="2">
    <source>
        <dbReference type="Pfam" id="PF00561"/>
    </source>
</evidence>
<protein>
    <submittedName>
        <fullName evidence="3">Pimeloyl-ACP methyl ester carboxylesterase</fullName>
    </submittedName>
</protein>
<dbReference type="AlphaFoldDB" id="A0A1I1K567"/>
<evidence type="ECO:0000313" key="4">
    <source>
        <dbReference type="Proteomes" id="UP000199207"/>
    </source>
</evidence>
<dbReference type="RefSeq" id="WP_093838383.1">
    <property type="nucleotide sequence ID" value="NZ_FOLM01000004.1"/>
</dbReference>
<dbReference type="Proteomes" id="UP000199207">
    <property type="component" value="Unassembled WGS sequence"/>
</dbReference>
<keyword evidence="4" id="KW-1185">Reference proteome</keyword>
<evidence type="ECO:0000256" key="1">
    <source>
        <dbReference type="ARBA" id="ARBA00022801"/>
    </source>
</evidence>
<proteinExistence type="predicted"/>
<name>A0A1I1K567_9ACTN</name>
<accession>A0A1I1K567</accession>
<dbReference type="InterPro" id="IPR000073">
    <property type="entry name" value="AB_hydrolase_1"/>
</dbReference>
<dbReference type="GO" id="GO:0016787">
    <property type="term" value="F:hydrolase activity"/>
    <property type="evidence" value="ECO:0007669"/>
    <property type="project" value="UniProtKB-KW"/>
</dbReference>
<feature type="domain" description="AB hydrolase-1" evidence="2">
    <location>
        <begin position="33"/>
        <end position="297"/>
    </location>
</feature>
<organism evidence="3 4">
    <name type="scientific">Streptomyces aidingensis</name>
    <dbReference type="NCBI Taxonomy" id="910347"/>
    <lineage>
        <taxon>Bacteria</taxon>
        <taxon>Bacillati</taxon>
        <taxon>Actinomycetota</taxon>
        <taxon>Actinomycetes</taxon>
        <taxon>Kitasatosporales</taxon>
        <taxon>Streptomycetaceae</taxon>
        <taxon>Streptomyces</taxon>
    </lineage>
</organism>
<dbReference type="Pfam" id="PF00561">
    <property type="entry name" value="Abhydrolase_1"/>
    <property type="match status" value="1"/>
</dbReference>
<reference evidence="3 4" key="1">
    <citation type="submission" date="2016-10" db="EMBL/GenBank/DDBJ databases">
        <authorList>
            <person name="de Groot N.N."/>
        </authorList>
    </citation>
    <scope>NUCLEOTIDE SEQUENCE [LARGE SCALE GENOMIC DNA]</scope>
    <source>
        <strain evidence="3 4">CGMCC 4.5739</strain>
    </source>
</reference>
<dbReference type="PRINTS" id="PR00412">
    <property type="entry name" value="EPOXHYDRLASE"/>
</dbReference>
<dbReference type="InterPro" id="IPR000639">
    <property type="entry name" value="Epox_hydrolase-like"/>
</dbReference>
<sequence>MFNPVDFPEPTLVSVNGVELEVFEAGRRNSGEPIVLCHGWPEHAFSWRHQMRALAAAGHHVIVPNQRGYGNSSRPAEVTDYDIEHLSGDLIALLDHYGYQDATFVGHDWGAFVVWGLTLLHPSRVNKVINLSVPYFERGEKPWTEVMEATLGGDFYFVHFNRQPGVADAVFEDNTFRFLRNMYRKNVPFAEPQPGMALINLARAETPLGEPLMSDSELAVFVSAFESSGFTASINWYRNLDRNWRLLADVDPIIRQPALMIYGDRDVVQRSENLADFVPLVEVVSLDCGHWIQQEKPEETNQLILTWLERQGAAHGH</sequence>
<dbReference type="OrthoDB" id="2987348at2"/>
<dbReference type="Gene3D" id="3.40.50.1820">
    <property type="entry name" value="alpha/beta hydrolase"/>
    <property type="match status" value="1"/>
</dbReference>
<dbReference type="SUPFAM" id="SSF53474">
    <property type="entry name" value="alpha/beta-Hydrolases"/>
    <property type="match status" value="1"/>
</dbReference>
<keyword evidence="1" id="KW-0378">Hydrolase</keyword>
<dbReference type="InterPro" id="IPR029058">
    <property type="entry name" value="AB_hydrolase_fold"/>
</dbReference>
<dbReference type="STRING" id="910347.SAMN05421773_10495"/>
<evidence type="ECO:0000313" key="3">
    <source>
        <dbReference type="EMBL" id="SFC56107.1"/>
    </source>
</evidence>
<dbReference type="PANTHER" id="PTHR43329">
    <property type="entry name" value="EPOXIDE HYDROLASE"/>
    <property type="match status" value="1"/>
</dbReference>